<feature type="region of interest" description="Disordered" evidence="1">
    <location>
        <begin position="69"/>
        <end position="90"/>
    </location>
</feature>
<sequence length="281" mass="32564">MLPTLSLATRHFQVQGMSKSKSTLMQIARRSNFNFGFGLAAPLFQIQYHTRSLALSTVRPFSTKFEETSIDDDPKFGPGGKCPSKEEARDMPRKFRNCTNASVFDLSVQGIHGARRERLVREIMHVDGVDWMTARKKVDEMNRENDKGAWLAHLPYHVGVSMGFTGAILAVPMVFHKPTVLWFAENIVELSGDEIPDPADLETFWQVGSFSWEWMEPMLGTLSFVLLGLQFMRAQMQHIQMTPYSDFIRKWRANRLVRMYPQYDRYIVMEYSSTDLWYDKR</sequence>
<organism evidence="2">
    <name type="scientific">Aplanochytrium stocchinoi</name>
    <dbReference type="NCBI Taxonomy" id="215587"/>
    <lineage>
        <taxon>Eukaryota</taxon>
        <taxon>Sar</taxon>
        <taxon>Stramenopiles</taxon>
        <taxon>Bigyra</taxon>
        <taxon>Labyrinthulomycetes</taxon>
        <taxon>Thraustochytrida</taxon>
        <taxon>Thraustochytriidae</taxon>
        <taxon>Aplanochytrium</taxon>
    </lineage>
</organism>
<accession>A0A7S3PKR1</accession>
<gene>
    <name evidence="2" type="ORF">ASTO00021_LOCUS12667</name>
</gene>
<evidence type="ECO:0000256" key="1">
    <source>
        <dbReference type="SAM" id="MobiDB-lite"/>
    </source>
</evidence>
<dbReference type="AlphaFoldDB" id="A0A7S3PKR1"/>
<protein>
    <submittedName>
        <fullName evidence="2">Uncharacterized protein</fullName>
    </submittedName>
</protein>
<evidence type="ECO:0000313" key="2">
    <source>
        <dbReference type="EMBL" id="CAE0442557.1"/>
    </source>
</evidence>
<proteinExistence type="predicted"/>
<name>A0A7S3PKR1_9STRA</name>
<dbReference type="EMBL" id="HBIN01016640">
    <property type="protein sequence ID" value="CAE0442557.1"/>
    <property type="molecule type" value="Transcribed_RNA"/>
</dbReference>
<reference evidence="2" key="1">
    <citation type="submission" date="2021-01" db="EMBL/GenBank/DDBJ databases">
        <authorList>
            <person name="Corre E."/>
            <person name="Pelletier E."/>
            <person name="Niang G."/>
            <person name="Scheremetjew M."/>
            <person name="Finn R."/>
            <person name="Kale V."/>
            <person name="Holt S."/>
            <person name="Cochrane G."/>
            <person name="Meng A."/>
            <person name="Brown T."/>
            <person name="Cohen L."/>
        </authorList>
    </citation>
    <scope>NUCLEOTIDE SEQUENCE</scope>
    <source>
        <strain evidence="2">GSBS06</strain>
    </source>
</reference>